<evidence type="ECO:0000313" key="2">
    <source>
        <dbReference type="Proteomes" id="UP000030380"/>
    </source>
</evidence>
<sequence>MFYLFLPPIKPVVVTPFILQRCVIPHSNAFSDKVLSIVLHQKAKQYYSDHKVGTTRAKYTDIVLLQNLDNLPSCYVGKYFGEVMLFKKMFAKGYFANIMI</sequence>
<dbReference type="EMBL" id="JSUM01000003">
    <property type="protein sequence ID" value="KGQ71094.1"/>
    <property type="molecule type" value="Genomic_DNA"/>
</dbReference>
<protein>
    <submittedName>
        <fullName evidence="1">Uncharacterized protein</fullName>
    </submittedName>
</protein>
<organism evidence="1 2">
    <name type="scientific">Chelonobacter oris</name>
    <dbReference type="NCBI Taxonomy" id="505317"/>
    <lineage>
        <taxon>Bacteria</taxon>
        <taxon>Pseudomonadati</taxon>
        <taxon>Pseudomonadota</taxon>
        <taxon>Gammaproteobacteria</taxon>
        <taxon>Pasteurellales</taxon>
        <taxon>Pasteurellaceae</taxon>
        <taxon>Chelonobacter</taxon>
    </lineage>
</organism>
<reference evidence="1 2" key="1">
    <citation type="submission" date="2014-11" db="EMBL/GenBank/DDBJ databases">
        <title>Draft genome sequence of Chelonobacter oris 1662T, associated with respiratory disease in Hermann's Tortoises.</title>
        <authorList>
            <person name="Kudirkiene E."/>
            <person name="Hansen M.J."/>
            <person name="Bojesen A.M."/>
        </authorList>
    </citation>
    <scope>NUCLEOTIDE SEQUENCE [LARGE SCALE GENOMIC DNA]</scope>
    <source>
        <strain evidence="1 2">1662</strain>
    </source>
</reference>
<gene>
    <name evidence="1" type="ORF">OA57_02360</name>
</gene>
<keyword evidence="2" id="KW-1185">Reference proteome</keyword>
<comment type="caution">
    <text evidence="1">The sequence shown here is derived from an EMBL/GenBank/DDBJ whole genome shotgun (WGS) entry which is preliminary data.</text>
</comment>
<accession>A0A0A3BC25</accession>
<dbReference type="AlphaFoldDB" id="A0A0A3BC25"/>
<dbReference type="Proteomes" id="UP000030380">
    <property type="component" value="Unassembled WGS sequence"/>
</dbReference>
<proteinExistence type="predicted"/>
<evidence type="ECO:0000313" key="1">
    <source>
        <dbReference type="EMBL" id="KGQ71094.1"/>
    </source>
</evidence>
<name>A0A0A3BC25_9PAST</name>